<comment type="similarity">
    <text evidence="1">Belongs to the LysR transcriptional regulatory family.</text>
</comment>
<dbReference type="GO" id="GO:0005829">
    <property type="term" value="C:cytosol"/>
    <property type="evidence" value="ECO:0007669"/>
    <property type="project" value="TreeGrafter"/>
</dbReference>
<gene>
    <name evidence="5" type="ORF">C7419_1012405</name>
</gene>
<accession>A0A316F0M2</accession>
<dbReference type="EMBL" id="QGGT01000001">
    <property type="protein sequence ID" value="PWK38507.1"/>
    <property type="molecule type" value="Genomic_DNA"/>
</dbReference>
<reference evidence="5 6" key="1">
    <citation type="submission" date="2018-05" db="EMBL/GenBank/DDBJ databases">
        <title>Genomic Encyclopedia of Type Strains, Phase IV (KMG-V): Genome sequencing to study the core and pangenomes of soil and plant-associated prokaryotes.</title>
        <authorList>
            <person name="Whitman W."/>
        </authorList>
    </citation>
    <scope>NUCLEOTIDE SEQUENCE [LARGE SCALE GENOMIC DNA]</scope>
    <source>
        <strain evidence="5 6">SLV-132</strain>
    </source>
</reference>
<keyword evidence="6" id="KW-1185">Reference proteome</keyword>
<dbReference type="PANTHER" id="PTHR30419:SF8">
    <property type="entry name" value="NITROGEN ASSIMILATION TRANSCRIPTIONAL ACTIVATOR-RELATED"/>
    <property type="match status" value="1"/>
</dbReference>
<organism evidence="5 6">
    <name type="scientific">Cupriavidus plantarum</name>
    <dbReference type="NCBI Taxonomy" id="942865"/>
    <lineage>
        <taxon>Bacteria</taxon>
        <taxon>Pseudomonadati</taxon>
        <taxon>Pseudomonadota</taxon>
        <taxon>Betaproteobacteria</taxon>
        <taxon>Burkholderiales</taxon>
        <taxon>Burkholderiaceae</taxon>
        <taxon>Cupriavidus</taxon>
    </lineage>
</organism>
<dbReference type="InterPro" id="IPR000847">
    <property type="entry name" value="LysR_HTH_N"/>
</dbReference>
<evidence type="ECO:0000256" key="2">
    <source>
        <dbReference type="ARBA" id="ARBA00023015"/>
    </source>
</evidence>
<keyword evidence="4" id="KW-0804">Transcription</keyword>
<evidence type="ECO:0000313" key="6">
    <source>
        <dbReference type="Proteomes" id="UP000245754"/>
    </source>
</evidence>
<proteinExistence type="inferred from homology"/>
<evidence type="ECO:0000256" key="4">
    <source>
        <dbReference type="ARBA" id="ARBA00023163"/>
    </source>
</evidence>
<dbReference type="PROSITE" id="PS50931">
    <property type="entry name" value="HTH_LYSR"/>
    <property type="match status" value="1"/>
</dbReference>
<evidence type="ECO:0000256" key="3">
    <source>
        <dbReference type="ARBA" id="ARBA00023125"/>
    </source>
</evidence>
<dbReference type="Gene3D" id="3.40.190.10">
    <property type="entry name" value="Periplasmic binding protein-like II"/>
    <property type="match status" value="2"/>
</dbReference>
<dbReference type="InterPro" id="IPR005119">
    <property type="entry name" value="LysR_subst-bd"/>
</dbReference>
<dbReference type="Pfam" id="PF03466">
    <property type="entry name" value="LysR_substrate"/>
    <property type="match status" value="1"/>
</dbReference>
<evidence type="ECO:0000313" key="5">
    <source>
        <dbReference type="EMBL" id="PWK38507.1"/>
    </source>
</evidence>
<dbReference type="FunFam" id="1.10.10.10:FF:000001">
    <property type="entry name" value="LysR family transcriptional regulator"/>
    <property type="match status" value="1"/>
</dbReference>
<dbReference type="Pfam" id="PF00126">
    <property type="entry name" value="HTH_1"/>
    <property type="match status" value="1"/>
</dbReference>
<keyword evidence="2" id="KW-0805">Transcription regulation</keyword>
<dbReference type="AlphaFoldDB" id="A0A316F0M2"/>
<dbReference type="InterPro" id="IPR036388">
    <property type="entry name" value="WH-like_DNA-bd_sf"/>
</dbReference>
<comment type="caution">
    <text evidence="5">The sequence shown here is derived from an EMBL/GenBank/DDBJ whole genome shotgun (WGS) entry which is preliminary data.</text>
</comment>
<evidence type="ECO:0000256" key="1">
    <source>
        <dbReference type="ARBA" id="ARBA00009437"/>
    </source>
</evidence>
<dbReference type="InterPro" id="IPR036390">
    <property type="entry name" value="WH_DNA-bd_sf"/>
</dbReference>
<dbReference type="Proteomes" id="UP000245754">
    <property type="component" value="Unassembled WGS sequence"/>
</dbReference>
<dbReference type="RefSeq" id="WP_109582088.1">
    <property type="nucleotide sequence ID" value="NZ_JACBYU010000001.1"/>
</dbReference>
<dbReference type="GO" id="GO:0003700">
    <property type="term" value="F:DNA-binding transcription factor activity"/>
    <property type="evidence" value="ECO:0007669"/>
    <property type="project" value="InterPro"/>
</dbReference>
<keyword evidence="3 5" id="KW-0238">DNA-binding</keyword>
<protein>
    <submittedName>
        <fullName evidence="5">DNA-binding transcriptional LysR family regulator</fullName>
    </submittedName>
</protein>
<dbReference type="Gene3D" id="1.10.10.10">
    <property type="entry name" value="Winged helix-like DNA-binding domain superfamily/Winged helix DNA-binding domain"/>
    <property type="match status" value="1"/>
</dbReference>
<dbReference type="SUPFAM" id="SSF53850">
    <property type="entry name" value="Periplasmic binding protein-like II"/>
    <property type="match status" value="1"/>
</dbReference>
<dbReference type="PANTHER" id="PTHR30419">
    <property type="entry name" value="HTH-TYPE TRANSCRIPTIONAL REGULATOR YBHD"/>
    <property type="match status" value="1"/>
</dbReference>
<dbReference type="InterPro" id="IPR050950">
    <property type="entry name" value="HTH-type_LysR_regulators"/>
</dbReference>
<sequence>MPMNSDDLSIFALVADSGSFSAAALAGGVDASSISRRVTQLEKQLGTRLFHRTGRGVSLTEQGSALLVHARQIRDALAAAESAVSNNAGLGPTRIRIAAQPTIARTVFGDLYHVLHRQFPRTRLHFTEGLASSILADLQAGTIDIAILYRPEYPGSMSYEPLLMERLYLLTPPGFAMTQARVDAQGLQGVPMILPSTHHGIRVFVEAMAARRGHSVQLALESDGSNAITAALVHKGCGCTVLPLAAVPDDIAAGRLRGFPLPGDDAERCISLVLGRTDLEPATLWALGAAIREVATGLVKTGAWPGARLLTADRAAPQA</sequence>
<dbReference type="GO" id="GO:0003677">
    <property type="term" value="F:DNA binding"/>
    <property type="evidence" value="ECO:0007669"/>
    <property type="project" value="UniProtKB-KW"/>
</dbReference>
<dbReference type="SUPFAM" id="SSF46785">
    <property type="entry name" value="Winged helix' DNA-binding domain"/>
    <property type="match status" value="1"/>
</dbReference>
<name>A0A316F0M2_9BURK</name>